<feature type="region of interest" description="Disordered" evidence="1">
    <location>
        <begin position="204"/>
        <end position="260"/>
    </location>
</feature>
<evidence type="ECO:0000256" key="1">
    <source>
        <dbReference type="SAM" id="MobiDB-lite"/>
    </source>
</evidence>
<feature type="compositionally biased region" description="Basic and acidic residues" evidence="1">
    <location>
        <begin position="15"/>
        <end position="25"/>
    </location>
</feature>
<dbReference type="AlphaFoldDB" id="A0A1H2S472"/>
<reference evidence="2 3" key="1">
    <citation type="submission" date="2016-10" db="EMBL/GenBank/DDBJ databases">
        <authorList>
            <person name="de Groot N.N."/>
        </authorList>
    </citation>
    <scope>NUCLEOTIDE SEQUENCE [LARGE SCALE GENOMIC DNA]</scope>
    <source>
        <strain evidence="2 3">DSM 17890</strain>
    </source>
</reference>
<protein>
    <submittedName>
        <fullName evidence="2">Uncharacterized protein</fullName>
    </submittedName>
</protein>
<sequence length="260" mass="27648">MAAMGFRRASSGFLEPRRRAAELGRTRAAPRQQAPRDQAPRRRLLTNMYVSKAAAHCSVNRVFAAPHCPDNRRIQTGSRPVVAASVHRGSTVGPPRVHTPAGAFSVSGKEVGAVFPQPPPAAPEIAPRARAARAALRPPHRSARREGRGNAPGRSTRRRSPPAAAAPAGRSATARPPGREPIRAGAASPGLAGFAGLAGLSSSRIENAGPRLPRRSAPPARRSWDCRAEARWKAPPGTCRKRPRPRLRGGCPPRSDRRSG</sequence>
<organism evidence="2 3">
    <name type="scientific">Albimonas donghaensis</name>
    <dbReference type="NCBI Taxonomy" id="356660"/>
    <lineage>
        <taxon>Bacteria</taxon>
        <taxon>Pseudomonadati</taxon>
        <taxon>Pseudomonadota</taxon>
        <taxon>Alphaproteobacteria</taxon>
        <taxon>Rhodobacterales</taxon>
        <taxon>Paracoccaceae</taxon>
        <taxon>Albimonas</taxon>
    </lineage>
</organism>
<feature type="compositionally biased region" description="Low complexity" evidence="1">
    <location>
        <begin position="161"/>
        <end position="176"/>
    </location>
</feature>
<feature type="region of interest" description="Disordered" evidence="1">
    <location>
        <begin position="117"/>
        <end position="187"/>
    </location>
</feature>
<accession>A0A1H2S472</accession>
<feature type="compositionally biased region" description="Low complexity" evidence="1">
    <location>
        <begin position="26"/>
        <end position="37"/>
    </location>
</feature>
<feature type="region of interest" description="Disordered" evidence="1">
    <location>
        <begin position="1"/>
        <end position="41"/>
    </location>
</feature>
<dbReference type="EMBL" id="FNMZ01000001">
    <property type="protein sequence ID" value="SDW26381.1"/>
    <property type="molecule type" value="Genomic_DNA"/>
</dbReference>
<evidence type="ECO:0000313" key="2">
    <source>
        <dbReference type="EMBL" id="SDW26381.1"/>
    </source>
</evidence>
<feature type="compositionally biased region" description="Basic and acidic residues" evidence="1">
    <location>
        <begin position="222"/>
        <end position="232"/>
    </location>
</feature>
<name>A0A1H2S472_9RHOB</name>
<keyword evidence="3" id="KW-1185">Reference proteome</keyword>
<dbReference type="Proteomes" id="UP000199118">
    <property type="component" value="Unassembled WGS sequence"/>
</dbReference>
<gene>
    <name evidence="2" type="ORF">SAMN05444336_101541</name>
</gene>
<feature type="compositionally biased region" description="Low complexity" evidence="1">
    <location>
        <begin position="123"/>
        <end position="137"/>
    </location>
</feature>
<evidence type="ECO:0000313" key="3">
    <source>
        <dbReference type="Proteomes" id="UP000199118"/>
    </source>
</evidence>
<proteinExistence type="predicted"/>